<organism evidence="1 2">
    <name type="scientific">Saccharomyces cerevisiae (strain AWRI1631)</name>
    <name type="common">Baker's yeast</name>
    <dbReference type="NCBI Taxonomy" id="545124"/>
    <lineage>
        <taxon>Eukaryota</taxon>
        <taxon>Fungi</taxon>
        <taxon>Dikarya</taxon>
        <taxon>Ascomycota</taxon>
        <taxon>Saccharomycotina</taxon>
        <taxon>Saccharomycetes</taxon>
        <taxon>Saccharomycetales</taxon>
        <taxon>Saccharomycetaceae</taxon>
        <taxon>Saccharomyces</taxon>
    </lineage>
</organism>
<dbReference type="AlphaFoldDB" id="B5VJ94"/>
<reference evidence="1 2" key="1">
    <citation type="journal article" date="2008" name="FEMS Yeast Res.">
        <title>Comparative genome analysis of a Saccharomyces cerevisiae wine strain.</title>
        <authorList>
            <person name="Borneman A.R."/>
            <person name="Forgan A.H."/>
            <person name="Pretorius I.S."/>
            <person name="Chambers P.J."/>
        </authorList>
    </citation>
    <scope>NUCLEOTIDE SEQUENCE [LARGE SCALE GENOMIC DNA]</scope>
    <source>
        <strain evidence="1 2">AWRI1631</strain>
    </source>
</reference>
<gene>
    <name evidence="1" type="ORF">AWRI1631_73720</name>
</gene>
<comment type="caution">
    <text evidence="1">The sequence shown here is derived from an EMBL/GenBank/DDBJ whole genome shotgun (WGS) entry which is preliminary data.</text>
</comment>
<accession>B5VJ94</accession>
<name>B5VJ94_YEAS6</name>
<protein>
    <submittedName>
        <fullName evidence="1">Uncharacterized protein</fullName>
    </submittedName>
</protein>
<proteinExistence type="predicted"/>
<evidence type="ECO:0000313" key="1">
    <source>
        <dbReference type="EMBL" id="EDZ71994.1"/>
    </source>
</evidence>
<dbReference type="Proteomes" id="UP000008988">
    <property type="component" value="Unassembled WGS sequence"/>
</dbReference>
<sequence>MILCLKHVIYHISCIIKLRSSVVSGLDTEMASVDIEFWSRVWDEGILRYPSYKRFMTASNSCCWKVKNVNLRKNSFCCFKFMGIDKYVCSEILLKTFTLILSLCIFVTSYITLNLNSLKSSASCANESSNCLYFLISSNAASFEDVNVLRVPPFSKLKLQIALDSANTCASEFRSLIGRNGNLNLTNLSVSSNLMEESNSRRNFLLNSMPFS</sequence>
<dbReference type="EMBL" id="ABSV01000974">
    <property type="protein sequence ID" value="EDZ71994.1"/>
    <property type="molecule type" value="Genomic_DNA"/>
</dbReference>
<evidence type="ECO:0000313" key="2">
    <source>
        <dbReference type="Proteomes" id="UP000008988"/>
    </source>
</evidence>